<feature type="active site" description="Proton acceptor" evidence="8">
    <location>
        <position position="222"/>
    </location>
</feature>
<comment type="subcellular location">
    <subcellularLocation>
        <location evidence="8">Cytoplasm</location>
    </subcellularLocation>
</comment>
<feature type="binding site" evidence="8">
    <location>
        <begin position="213"/>
        <end position="214"/>
    </location>
    <ligand>
        <name>substrate</name>
    </ligand>
</feature>
<evidence type="ECO:0000313" key="11">
    <source>
        <dbReference type="Proteomes" id="UP000824081"/>
    </source>
</evidence>
<dbReference type="NCBIfam" id="TIGR00652">
    <property type="entry name" value="DapF"/>
    <property type="match status" value="1"/>
</dbReference>
<keyword evidence="6 8" id="KW-0413">Isomerase</keyword>
<organism evidence="10 11">
    <name type="scientific">Candidatus Scatosoma pullistercoris</name>
    <dbReference type="NCBI Taxonomy" id="2840934"/>
    <lineage>
        <taxon>Bacteria</taxon>
        <taxon>Bacillati</taxon>
        <taxon>Bacillota</taxon>
        <taxon>Clostridia</taxon>
        <taxon>Candidatus Scatosoma</taxon>
    </lineage>
</organism>
<feature type="binding site" evidence="8">
    <location>
        <position position="162"/>
    </location>
    <ligand>
        <name>substrate</name>
    </ligand>
</feature>
<reference evidence="10" key="2">
    <citation type="journal article" date="2021" name="PeerJ">
        <title>Extensive microbial diversity within the chicken gut microbiome revealed by metagenomics and culture.</title>
        <authorList>
            <person name="Gilroy R."/>
            <person name="Ravi A."/>
            <person name="Getino M."/>
            <person name="Pursley I."/>
            <person name="Horton D.L."/>
            <person name="Alikhan N.F."/>
            <person name="Baker D."/>
            <person name="Gharbi K."/>
            <person name="Hall N."/>
            <person name="Watson M."/>
            <person name="Adriaenssens E.M."/>
            <person name="Foster-Nyarko E."/>
            <person name="Jarju S."/>
            <person name="Secka A."/>
            <person name="Antonio M."/>
            <person name="Oren A."/>
            <person name="Chaudhuri R.R."/>
            <person name="La Ragione R."/>
            <person name="Hildebrand F."/>
            <person name="Pallen M.J."/>
        </authorList>
    </citation>
    <scope>NUCLEOTIDE SEQUENCE</scope>
    <source>
        <strain evidence="10">11687</strain>
    </source>
</reference>
<dbReference type="HAMAP" id="MF_00197">
    <property type="entry name" value="DAP_epimerase"/>
    <property type="match status" value="1"/>
</dbReference>
<protein>
    <recommendedName>
        <fullName evidence="3 8">Diaminopimelate epimerase</fullName>
        <shortName evidence="8">DAP epimerase</shortName>
        <ecNumber evidence="3 8">5.1.1.7</ecNumber>
    </recommendedName>
    <alternativeName>
        <fullName evidence="8">PLP-independent amino acid racemase</fullName>
    </alternativeName>
</protein>
<feature type="binding site" evidence="8">
    <location>
        <position position="195"/>
    </location>
    <ligand>
        <name>substrate</name>
    </ligand>
</feature>
<dbReference type="InterPro" id="IPR018510">
    <property type="entry name" value="DAP_epimerase_AS"/>
</dbReference>
<reference evidence="10" key="1">
    <citation type="submission" date="2020-10" db="EMBL/GenBank/DDBJ databases">
        <authorList>
            <person name="Gilroy R."/>
        </authorList>
    </citation>
    <scope>NUCLEOTIDE SEQUENCE</scope>
    <source>
        <strain evidence="10">11687</strain>
    </source>
</reference>
<evidence type="ECO:0000256" key="7">
    <source>
        <dbReference type="ARBA" id="ARBA00051712"/>
    </source>
</evidence>
<evidence type="ECO:0000256" key="2">
    <source>
        <dbReference type="ARBA" id="ARBA00010219"/>
    </source>
</evidence>
<comment type="caution">
    <text evidence="10">The sequence shown here is derived from an EMBL/GenBank/DDBJ whole genome shotgun (WGS) entry which is preliminary data.</text>
</comment>
<dbReference type="PANTHER" id="PTHR31689">
    <property type="entry name" value="DIAMINOPIMELATE EPIMERASE, CHLOROPLASTIC"/>
    <property type="match status" value="1"/>
</dbReference>
<dbReference type="GO" id="GO:0008837">
    <property type="term" value="F:diaminopimelate epimerase activity"/>
    <property type="evidence" value="ECO:0007669"/>
    <property type="project" value="UniProtKB-UniRule"/>
</dbReference>
<dbReference type="InterPro" id="IPR001653">
    <property type="entry name" value="DAP_epimerase_DapF"/>
</dbReference>
<feature type="active site" evidence="9">
    <location>
        <position position="73"/>
    </location>
</feature>
<dbReference type="AlphaFoldDB" id="A0A9D1SGP4"/>
<dbReference type="Proteomes" id="UP000824081">
    <property type="component" value="Unassembled WGS sequence"/>
</dbReference>
<dbReference type="EC" id="5.1.1.7" evidence="3 8"/>
<comment type="pathway">
    <text evidence="1 8">Amino-acid biosynthesis; L-lysine biosynthesis via DAP pathway; DL-2,6-diaminopimelate from LL-2,6-diaminopimelate: step 1/1.</text>
</comment>
<dbReference type="EMBL" id="DVMZ01000075">
    <property type="protein sequence ID" value="HIU59017.1"/>
    <property type="molecule type" value="Genomic_DNA"/>
</dbReference>
<dbReference type="Pfam" id="PF01678">
    <property type="entry name" value="DAP_epimerase"/>
    <property type="match status" value="2"/>
</dbReference>
<keyword evidence="4 8" id="KW-0028">Amino-acid biosynthesis</keyword>
<evidence type="ECO:0000256" key="1">
    <source>
        <dbReference type="ARBA" id="ARBA00005196"/>
    </source>
</evidence>
<feature type="binding site" evidence="8">
    <location>
        <begin position="223"/>
        <end position="224"/>
    </location>
    <ligand>
        <name>substrate</name>
    </ligand>
</feature>
<evidence type="ECO:0000256" key="5">
    <source>
        <dbReference type="ARBA" id="ARBA00023154"/>
    </source>
</evidence>
<accession>A0A9D1SGP4</accession>
<evidence type="ECO:0000256" key="9">
    <source>
        <dbReference type="PROSITE-ProRule" id="PRU10125"/>
    </source>
</evidence>
<comment type="function">
    <text evidence="8">Catalyzes the stereoinversion of LL-2,6-diaminopimelate (L,L-DAP) to meso-diaminopimelate (meso-DAP), a precursor of L-lysine and an essential component of the bacterial peptidoglycan.</text>
</comment>
<dbReference type="GO" id="GO:0005829">
    <property type="term" value="C:cytosol"/>
    <property type="evidence" value="ECO:0007669"/>
    <property type="project" value="TreeGrafter"/>
</dbReference>
<evidence type="ECO:0000256" key="8">
    <source>
        <dbReference type="HAMAP-Rule" id="MF_00197"/>
    </source>
</evidence>
<dbReference type="PROSITE" id="PS01326">
    <property type="entry name" value="DAP_EPIMERASE"/>
    <property type="match status" value="1"/>
</dbReference>
<evidence type="ECO:0000256" key="3">
    <source>
        <dbReference type="ARBA" id="ARBA00013080"/>
    </source>
</evidence>
<name>A0A9D1SGP4_9FIRM</name>
<comment type="catalytic activity">
    <reaction evidence="7 8">
        <text>(2S,6S)-2,6-diaminopimelate = meso-2,6-diaminopimelate</text>
        <dbReference type="Rhea" id="RHEA:15393"/>
        <dbReference type="ChEBI" id="CHEBI:57609"/>
        <dbReference type="ChEBI" id="CHEBI:57791"/>
        <dbReference type="EC" id="5.1.1.7"/>
    </reaction>
</comment>
<feature type="site" description="Could be important to modulate the pK values of the two catalytic cysteine residues" evidence="8">
    <location>
        <position position="213"/>
    </location>
</feature>
<keyword evidence="8" id="KW-0963">Cytoplasm</keyword>
<feature type="active site" description="Proton donor" evidence="8">
    <location>
        <position position="73"/>
    </location>
</feature>
<evidence type="ECO:0000313" key="10">
    <source>
        <dbReference type="EMBL" id="HIU59017.1"/>
    </source>
</evidence>
<feature type="binding site" evidence="8">
    <location>
        <position position="64"/>
    </location>
    <ligand>
        <name>substrate</name>
    </ligand>
</feature>
<dbReference type="Gene3D" id="3.10.310.10">
    <property type="entry name" value="Diaminopimelate Epimerase, Chain A, domain 1"/>
    <property type="match status" value="2"/>
</dbReference>
<comment type="subunit">
    <text evidence="8">Homodimer.</text>
</comment>
<comment type="similarity">
    <text evidence="2 8">Belongs to the diaminopimelate epimerase family.</text>
</comment>
<feature type="binding site" evidence="8">
    <location>
        <position position="13"/>
    </location>
    <ligand>
        <name>substrate</name>
    </ligand>
</feature>
<evidence type="ECO:0000256" key="4">
    <source>
        <dbReference type="ARBA" id="ARBA00022605"/>
    </source>
</evidence>
<comment type="caution">
    <text evidence="8">Lacks conserved residue(s) required for the propagation of feature annotation.</text>
</comment>
<feature type="binding site" evidence="8">
    <location>
        <begin position="74"/>
        <end position="75"/>
    </location>
    <ligand>
        <name>substrate</name>
    </ligand>
</feature>
<sequence length="279" mass="30143">MLRKFYKMHGIGNDYIYFDCLEKPLSDPSGTALKYSDRHFGIGGDGVVLICPSETADAKMRMFNADGSEGRMCGNAIRCVGKYLYDFGKTKKTELKIETLSGIKTLFLTVSDGKVSLVRVDMGAPALSPEQIPVTLPGPEVVQRETVIAGGRYPITCVSMGNPHCVVFGGDPAALDLECVGPKFENASLFPDRTNTEFVQVIGKNELKMRVWERGSGETFACGTGACAAAVAAVLSGYADRDRDVTVHLRGGDLIVRWTQDTVYMTGTATLVFAGEVDL</sequence>
<proteinExistence type="inferred from homology"/>
<feature type="site" description="Could be important to modulate the pK values of the two catalytic cysteine residues" evidence="8">
    <location>
        <position position="164"/>
    </location>
</feature>
<keyword evidence="5 8" id="KW-0457">Lysine biosynthesis</keyword>
<dbReference type="SUPFAM" id="SSF54506">
    <property type="entry name" value="Diaminopimelate epimerase-like"/>
    <property type="match status" value="2"/>
</dbReference>
<evidence type="ECO:0000256" key="6">
    <source>
        <dbReference type="ARBA" id="ARBA00023235"/>
    </source>
</evidence>
<dbReference type="GO" id="GO:0009089">
    <property type="term" value="P:lysine biosynthetic process via diaminopimelate"/>
    <property type="evidence" value="ECO:0007669"/>
    <property type="project" value="UniProtKB-UniRule"/>
</dbReference>
<dbReference type="PANTHER" id="PTHR31689:SF0">
    <property type="entry name" value="DIAMINOPIMELATE EPIMERASE"/>
    <property type="match status" value="1"/>
</dbReference>
<gene>
    <name evidence="8" type="primary">dapF</name>
    <name evidence="10" type="ORF">IAC57_02835</name>
</gene>